<dbReference type="GO" id="GO:0006412">
    <property type="term" value="P:translation"/>
    <property type="evidence" value="ECO:0007669"/>
    <property type="project" value="UniProtKB-UniRule"/>
</dbReference>
<proteinExistence type="inferred from homology"/>
<evidence type="ECO:0000256" key="7">
    <source>
        <dbReference type="HAMAP-Rule" id="MF_01331"/>
    </source>
</evidence>
<comment type="caution">
    <text evidence="11">The sequence shown here is derived from an EMBL/GenBank/DDBJ whole genome shotgun (WGS) entry which is preliminary data.</text>
</comment>
<evidence type="ECO:0000313" key="11">
    <source>
        <dbReference type="EMBL" id="OHB12815.1"/>
    </source>
</evidence>
<dbReference type="InterPro" id="IPR005727">
    <property type="entry name" value="Ribosomal_uL22_bac/chlpt-type"/>
</dbReference>
<organism evidence="11 12">
    <name type="scientific">Candidatus Zambryskibacteria bacterium RIFCSPLOWO2_12_FULL_39_16</name>
    <dbReference type="NCBI Taxonomy" id="1802775"/>
    <lineage>
        <taxon>Bacteria</taxon>
        <taxon>Candidatus Zambryskiibacteriota</taxon>
    </lineage>
</organism>
<evidence type="ECO:0000256" key="9">
    <source>
        <dbReference type="RuleBase" id="RU004006"/>
    </source>
</evidence>
<dbReference type="InterPro" id="IPR047867">
    <property type="entry name" value="Ribosomal_uL22_bac/org-type"/>
</dbReference>
<evidence type="ECO:0000256" key="4">
    <source>
        <dbReference type="ARBA" id="ARBA00022980"/>
    </source>
</evidence>
<reference evidence="11 12" key="1">
    <citation type="journal article" date="2016" name="Nat. Commun.">
        <title>Thousands of microbial genomes shed light on interconnected biogeochemical processes in an aquifer system.</title>
        <authorList>
            <person name="Anantharaman K."/>
            <person name="Brown C.T."/>
            <person name="Hug L.A."/>
            <person name="Sharon I."/>
            <person name="Castelle C.J."/>
            <person name="Probst A.J."/>
            <person name="Thomas B.C."/>
            <person name="Singh A."/>
            <person name="Wilkins M.J."/>
            <person name="Karaoz U."/>
            <person name="Brodie E.L."/>
            <person name="Williams K.H."/>
            <person name="Hubbard S.S."/>
            <person name="Banfield J.F."/>
        </authorList>
    </citation>
    <scope>NUCLEOTIDE SEQUENCE [LARGE SCALE GENOMIC DNA]</scope>
</reference>
<comment type="function">
    <text evidence="7 10">This protein binds specifically to 23S rRNA; its binding is stimulated by other ribosomal proteins, e.g., L4, L17, and L20. It is important during the early stages of 50S assembly. It makes multiple contacts with different domains of the 23S rRNA in the assembled 50S subunit and ribosome.</text>
</comment>
<dbReference type="PANTHER" id="PTHR13501:SF8">
    <property type="entry name" value="LARGE RIBOSOMAL SUBUNIT PROTEIN UL22M"/>
    <property type="match status" value="1"/>
</dbReference>
<evidence type="ECO:0000256" key="8">
    <source>
        <dbReference type="RuleBase" id="RU004005"/>
    </source>
</evidence>
<dbReference type="GO" id="GO:0003735">
    <property type="term" value="F:structural constituent of ribosome"/>
    <property type="evidence" value="ECO:0007669"/>
    <property type="project" value="InterPro"/>
</dbReference>
<dbReference type="PANTHER" id="PTHR13501">
    <property type="entry name" value="CHLOROPLAST 50S RIBOSOMAL PROTEIN L22-RELATED"/>
    <property type="match status" value="1"/>
</dbReference>
<accession>A0A1G2UTV1</accession>
<dbReference type="Proteomes" id="UP000177276">
    <property type="component" value="Unassembled WGS sequence"/>
</dbReference>
<dbReference type="NCBIfam" id="TIGR01044">
    <property type="entry name" value="rplV_bact"/>
    <property type="match status" value="1"/>
</dbReference>
<keyword evidence="4 7" id="KW-0689">Ribosomal protein</keyword>
<evidence type="ECO:0000256" key="5">
    <source>
        <dbReference type="ARBA" id="ARBA00023274"/>
    </source>
</evidence>
<dbReference type="GO" id="GO:0019843">
    <property type="term" value="F:rRNA binding"/>
    <property type="evidence" value="ECO:0007669"/>
    <property type="project" value="UniProtKB-UniRule"/>
</dbReference>
<sequence>MNEITAQLNDYRQSPRKVRVVADTIKGKSVVDAKNRLDFITKRATGPLNKLLSSAIANAKNSGANVENLWIKSITVNAGQILHRRRPVSRGSSHPINKRTSHIKIVLVEKLKEAKKEKSKDKNK</sequence>
<dbReference type="Pfam" id="PF00237">
    <property type="entry name" value="Ribosomal_L22"/>
    <property type="match status" value="1"/>
</dbReference>
<gene>
    <name evidence="7" type="primary">rplV</name>
    <name evidence="11" type="ORF">A3G46_02255</name>
</gene>
<keyword evidence="3 7" id="KW-0694">RNA-binding</keyword>
<comment type="similarity">
    <text evidence="1 7 8">Belongs to the universal ribosomal protein uL22 family.</text>
</comment>
<comment type="subunit">
    <text evidence="7 9">Part of the 50S ribosomal subunit.</text>
</comment>
<dbReference type="HAMAP" id="MF_01331_B">
    <property type="entry name" value="Ribosomal_uL22_B"/>
    <property type="match status" value="1"/>
</dbReference>
<evidence type="ECO:0000256" key="10">
    <source>
        <dbReference type="RuleBase" id="RU004008"/>
    </source>
</evidence>
<dbReference type="InterPro" id="IPR001063">
    <property type="entry name" value="Ribosomal_uL22"/>
</dbReference>
<evidence type="ECO:0000256" key="3">
    <source>
        <dbReference type="ARBA" id="ARBA00022884"/>
    </source>
</evidence>
<dbReference type="AlphaFoldDB" id="A0A1G2UTV1"/>
<dbReference type="EMBL" id="MHWS01000003">
    <property type="protein sequence ID" value="OHB12815.1"/>
    <property type="molecule type" value="Genomic_DNA"/>
</dbReference>
<evidence type="ECO:0000313" key="12">
    <source>
        <dbReference type="Proteomes" id="UP000177276"/>
    </source>
</evidence>
<dbReference type="GO" id="GO:0022625">
    <property type="term" value="C:cytosolic large ribosomal subunit"/>
    <property type="evidence" value="ECO:0007669"/>
    <property type="project" value="TreeGrafter"/>
</dbReference>
<protein>
    <recommendedName>
        <fullName evidence="6 7">Large ribosomal subunit protein uL22</fullName>
    </recommendedName>
</protein>
<keyword evidence="2 7" id="KW-0699">rRNA-binding</keyword>
<evidence type="ECO:0000256" key="6">
    <source>
        <dbReference type="ARBA" id="ARBA00035207"/>
    </source>
</evidence>
<evidence type="ECO:0000256" key="1">
    <source>
        <dbReference type="ARBA" id="ARBA00009451"/>
    </source>
</evidence>
<comment type="function">
    <text evidence="7">The globular domain of the protein is located near the polypeptide exit tunnel on the outside of the subunit, while an extended beta-hairpin is found that lines the wall of the exit tunnel in the center of the 70S ribosome.</text>
</comment>
<evidence type="ECO:0000256" key="2">
    <source>
        <dbReference type="ARBA" id="ARBA00022730"/>
    </source>
</evidence>
<name>A0A1G2UTV1_9BACT</name>
<dbReference type="InterPro" id="IPR036394">
    <property type="entry name" value="Ribosomal_uL22_sf"/>
</dbReference>
<dbReference type="Gene3D" id="3.90.470.10">
    <property type="entry name" value="Ribosomal protein L22/L17"/>
    <property type="match status" value="1"/>
</dbReference>
<dbReference type="SUPFAM" id="SSF54843">
    <property type="entry name" value="Ribosomal protein L22"/>
    <property type="match status" value="1"/>
</dbReference>
<keyword evidence="5 7" id="KW-0687">Ribonucleoprotein</keyword>